<protein>
    <submittedName>
        <fullName evidence="1">Uncharacterized protein</fullName>
    </submittedName>
</protein>
<organism evidence="1 2">
    <name type="scientific">Domibacillus aminovorans</name>
    <dbReference type="NCBI Taxonomy" id="29332"/>
    <lineage>
        <taxon>Bacteria</taxon>
        <taxon>Bacillati</taxon>
        <taxon>Bacillota</taxon>
        <taxon>Bacilli</taxon>
        <taxon>Bacillales</taxon>
        <taxon>Bacillaceae</taxon>
        <taxon>Domibacillus</taxon>
    </lineage>
</organism>
<proteinExistence type="predicted"/>
<comment type="caution">
    <text evidence="1">The sequence shown here is derived from an EMBL/GenBank/DDBJ whole genome shotgun (WGS) entry which is preliminary data.</text>
</comment>
<reference evidence="1 2" key="1">
    <citation type="submission" date="2016-01" db="EMBL/GenBank/DDBJ databases">
        <title>Investigation of taxonomic status of Bacillus aminovorans.</title>
        <authorList>
            <person name="Verma A."/>
            <person name="Pal Y."/>
            <person name="Krishnamurthi S."/>
        </authorList>
    </citation>
    <scope>NUCLEOTIDE SEQUENCE [LARGE SCALE GENOMIC DNA]</scope>
    <source>
        <strain evidence="1 2">DSM 4337</strain>
    </source>
</reference>
<dbReference type="EMBL" id="LQWZ01000007">
    <property type="protein sequence ID" value="OAH58609.1"/>
    <property type="molecule type" value="Genomic_DNA"/>
</dbReference>
<dbReference type="RefSeq" id="WP_063974450.1">
    <property type="nucleotide sequence ID" value="NZ_LQWZ01000007.1"/>
</dbReference>
<evidence type="ECO:0000313" key="2">
    <source>
        <dbReference type="Proteomes" id="UP000077271"/>
    </source>
</evidence>
<accession>A0A177KYW9</accession>
<dbReference type="Proteomes" id="UP000077271">
    <property type="component" value="Unassembled WGS sequence"/>
</dbReference>
<gene>
    <name evidence="1" type="ORF">AWH48_16525</name>
</gene>
<dbReference type="AlphaFoldDB" id="A0A177KYW9"/>
<dbReference type="OrthoDB" id="2650588at2"/>
<evidence type="ECO:0000313" key="1">
    <source>
        <dbReference type="EMBL" id="OAH58609.1"/>
    </source>
</evidence>
<sequence length="82" mass="9245">MAIEGHKITAQSLSSFNQSIILGHIKPFLTHGTKRKTNHYLRADLGEYAKINGYVKTIKPQPQTRNRGLFVYSSFLICGLKP</sequence>
<name>A0A177KYW9_9BACI</name>